<dbReference type="SUPFAM" id="SSF46785">
    <property type="entry name" value="Winged helix' DNA-binding domain"/>
    <property type="match status" value="1"/>
</dbReference>
<keyword evidence="8" id="KW-1185">Reference proteome</keyword>
<feature type="domain" description="CggR N-terminal DNA binding" evidence="6">
    <location>
        <begin position="18"/>
        <end position="86"/>
    </location>
</feature>
<proteinExistence type="inferred from homology"/>
<sequence length="341" mass="35639">MEKTVALHRKIAPELIGVIEDRFNILRQIQFAQPVGRRALAVALGMGERVVRAQVDFLKTAGLIDLTPLGMSITEEGQALLSELAGYVRVLHGFSALEEELADRLGVRRVVITRGDVDTDPASLRELGRAAAGVLGGYLGDNMTVAVSGGSTMAWVAEAASAAARDVTIVPARGGLGEKVEYQANTIAAVMAGKLGGRYRLLHLPDGVGGEALDVLLAHDANLRSVDELIRRADVVLHGIGLAEAMAARRVIAPALINELRARGAAGEALGQYATIGGEIVYTTDSIGLRLDDLGGVGRVIAVAGGRRKAAAIVAVTAAGSRDVLVTDEAAARAIQDIIKR</sequence>
<organism evidence="7 8">
    <name type="scientific">Anaeroselena agilis</name>
    <dbReference type="NCBI Taxonomy" id="3063788"/>
    <lineage>
        <taxon>Bacteria</taxon>
        <taxon>Bacillati</taxon>
        <taxon>Bacillota</taxon>
        <taxon>Negativicutes</taxon>
        <taxon>Acetonemataceae</taxon>
        <taxon>Anaeroselena</taxon>
    </lineage>
</organism>
<dbReference type="EMBL" id="JAUOZS010000002">
    <property type="protein sequence ID" value="MDT8904082.1"/>
    <property type="molecule type" value="Genomic_DNA"/>
</dbReference>
<gene>
    <name evidence="7" type="ORF">Q4T40_22840</name>
</gene>
<accession>A0ABU3P5T4</accession>
<dbReference type="RefSeq" id="WP_413782643.1">
    <property type="nucleotide sequence ID" value="NZ_JAUOZS010000002.1"/>
</dbReference>
<evidence type="ECO:0000256" key="3">
    <source>
        <dbReference type="ARBA" id="ARBA00023125"/>
    </source>
</evidence>
<keyword evidence="3" id="KW-0238">DNA-binding</keyword>
<dbReference type="PANTHER" id="PTHR34294:SF5">
    <property type="entry name" value="CENTRAL GLYCOLYTIC GENES REGULATOR"/>
    <property type="match status" value="1"/>
</dbReference>
<dbReference type="InterPro" id="IPR051054">
    <property type="entry name" value="SorC_transcr_regulators"/>
</dbReference>
<dbReference type="Gene3D" id="1.10.10.10">
    <property type="entry name" value="Winged helix-like DNA-binding domain superfamily/Winged helix DNA-binding domain"/>
    <property type="match status" value="1"/>
</dbReference>
<feature type="domain" description="Sugar-binding" evidence="5">
    <location>
        <begin position="95"/>
        <end position="335"/>
    </location>
</feature>
<evidence type="ECO:0000256" key="2">
    <source>
        <dbReference type="ARBA" id="ARBA00023015"/>
    </source>
</evidence>
<keyword evidence="2" id="KW-0805">Transcription regulation</keyword>
<comment type="caution">
    <text evidence="7">The sequence shown here is derived from an EMBL/GenBank/DDBJ whole genome shotgun (WGS) entry which is preliminary data.</text>
</comment>
<dbReference type="Gene3D" id="3.40.50.1360">
    <property type="match status" value="1"/>
</dbReference>
<dbReference type="InterPro" id="IPR036388">
    <property type="entry name" value="WH-like_DNA-bd_sf"/>
</dbReference>
<evidence type="ECO:0000259" key="6">
    <source>
        <dbReference type="Pfam" id="PF21715"/>
    </source>
</evidence>
<dbReference type="InterPro" id="IPR036390">
    <property type="entry name" value="WH_DNA-bd_sf"/>
</dbReference>
<evidence type="ECO:0000259" key="5">
    <source>
        <dbReference type="Pfam" id="PF04198"/>
    </source>
</evidence>
<evidence type="ECO:0000313" key="7">
    <source>
        <dbReference type="EMBL" id="MDT8904082.1"/>
    </source>
</evidence>
<comment type="similarity">
    <text evidence="1">Belongs to the SorC transcriptional regulatory family.</text>
</comment>
<evidence type="ECO:0000313" key="8">
    <source>
        <dbReference type="Proteomes" id="UP001254848"/>
    </source>
</evidence>
<keyword evidence="4" id="KW-0804">Transcription</keyword>
<dbReference type="InterPro" id="IPR007324">
    <property type="entry name" value="Sugar-bd_dom_put"/>
</dbReference>
<reference evidence="7 8" key="1">
    <citation type="submission" date="2023-07" db="EMBL/GenBank/DDBJ databases">
        <title>The novel representative of Negativicutes class, Anaeroselena agilis gen. nov. sp. nov.</title>
        <authorList>
            <person name="Prokofeva M.I."/>
            <person name="Elcheninov A.G."/>
            <person name="Klyukina A."/>
            <person name="Kublanov I.V."/>
            <person name="Frolov E.N."/>
            <person name="Podosokorskaya O.A."/>
        </authorList>
    </citation>
    <scope>NUCLEOTIDE SEQUENCE [LARGE SCALE GENOMIC DNA]</scope>
    <source>
        <strain evidence="7 8">4137-cl</strain>
    </source>
</reference>
<protein>
    <submittedName>
        <fullName evidence="7">Sugar-binding domain-containing protein</fullName>
    </submittedName>
</protein>
<evidence type="ECO:0000256" key="4">
    <source>
        <dbReference type="ARBA" id="ARBA00023163"/>
    </source>
</evidence>
<dbReference type="Proteomes" id="UP001254848">
    <property type="component" value="Unassembled WGS sequence"/>
</dbReference>
<dbReference type="Pfam" id="PF04198">
    <property type="entry name" value="Sugar-bind"/>
    <property type="match status" value="1"/>
</dbReference>
<dbReference type="Pfam" id="PF21715">
    <property type="entry name" value="CggR_N"/>
    <property type="match status" value="1"/>
</dbReference>
<evidence type="ECO:0000256" key="1">
    <source>
        <dbReference type="ARBA" id="ARBA00010466"/>
    </source>
</evidence>
<dbReference type="InterPro" id="IPR037171">
    <property type="entry name" value="NagB/RpiA_transferase-like"/>
</dbReference>
<dbReference type="PANTHER" id="PTHR34294">
    <property type="entry name" value="TRANSCRIPTIONAL REGULATOR-RELATED"/>
    <property type="match status" value="1"/>
</dbReference>
<name>A0ABU3P5T4_9FIRM</name>
<dbReference type="SUPFAM" id="SSF100950">
    <property type="entry name" value="NagB/RpiA/CoA transferase-like"/>
    <property type="match status" value="1"/>
</dbReference>
<dbReference type="InterPro" id="IPR048715">
    <property type="entry name" value="CggR_N"/>
</dbReference>